<keyword evidence="5" id="KW-1185">Reference proteome</keyword>
<accession>A0A058Z3T9</accession>
<feature type="chain" id="PRO_5001570715" evidence="3">
    <location>
        <begin position="28"/>
        <end position="526"/>
    </location>
</feature>
<dbReference type="GeneID" id="20529846"/>
<feature type="signal peptide" evidence="3">
    <location>
        <begin position="1"/>
        <end position="27"/>
    </location>
</feature>
<evidence type="ECO:0000313" key="5">
    <source>
        <dbReference type="Proteomes" id="UP000030693"/>
    </source>
</evidence>
<keyword evidence="2" id="KW-0812">Transmembrane</keyword>
<evidence type="ECO:0000256" key="2">
    <source>
        <dbReference type="SAM" id="Phobius"/>
    </source>
</evidence>
<reference evidence="4" key="1">
    <citation type="submission" date="2013-04" db="EMBL/GenBank/DDBJ databases">
        <title>The Genome Sequence of Fonticula alba ATCC 38817.</title>
        <authorList>
            <consortium name="The Broad Institute Genomics Platform"/>
            <person name="Russ C."/>
            <person name="Cuomo C."/>
            <person name="Burger G."/>
            <person name="Gray M.W."/>
            <person name="Holland P.W.H."/>
            <person name="King N."/>
            <person name="Lang F.B.F."/>
            <person name="Roger A.J."/>
            <person name="Ruiz-Trillo I."/>
            <person name="Brown M."/>
            <person name="Walker B."/>
            <person name="Young S."/>
            <person name="Zeng Q."/>
            <person name="Gargeya S."/>
            <person name="Fitzgerald M."/>
            <person name="Haas B."/>
            <person name="Abouelleil A."/>
            <person name="Allen A.W."/>
            <person name="Alvarado L."/>
            <person name="Arachchi H.M."/>
            <person name="Berlin A.M."/>
            <person name="Chapman S.B."/>
            <person name="Gainer-Dewar J."/>
            <person name="Goldberg J."/>
            <person name="Griggs A."/>
            <person name="Gujja S."/>
            <person name="Hansen M."/>
            <person name="Howarth C."/>
            <person name="Imamovic A."/>
            <person name="Ireland A."/>
            <person name="Larimer J."/>
            <person name="McCowan C."/>
            <person name="Murphy C."/>
            <person name="Pearson M."/>
            <person name="Poon T.W."/>
            <person name="Priest M."/>
            <person name="Roberts A."/>
            <person name="Saif S."/>
            <person name="Shea T."/>
            <person name="Sisk P."/>
            <person name="Sykes S."/>
            <person name="Wortman J."/>
            <person name="Nusbaum C."/>
            <person name="Birren B."/>
        </authorList>
    </citation>
    <scope>NUCLEOTIDE SEQUENCE [LARGE SCALE GENOMIC DNA]</scope>
    <source>
        <strain evidence="4">ATCC 38817</strain>
    </source>
</reference>
<gene>
    <name evidence="4" type="ORF">H696_05121</name>
</gene>
<dbReference type="RefSeq" id="XP_009497246.1">
    <property type="nucleotide sequence ID" value="XM_009498971.1"/>
</dbReference>
<proteinExistence type="predicted"/>
<evidence type="ECO:0000313" key="4">
    <source>
        <dbReference type="EMBL" id="KCV68192.1"/>
    </source>
</evidence>
<organism evidence="4">
    <name type="scientific">Fonticula alba</name>
    <name type="common">Slime mold</name>
    <dbReference type="NCBI Taxonomy" id="691883"/>
    <lineage>
        <taxon>Eukaryota</taxon>
        <taxon>Rotosphaerida</taxon>
        <taxon>Fonticulaceae</taxon>
        <taxon>Fonticula</taxon>
    </lineage>
</organism>
<feature type="region of interest" description="Disordered" evidence="1">
    <location>
        <begin position="30"/>
        <end position="57"/>
    </location>
</feature>
<evidence type="ECO:0000256" key="3">
    <source>
        <dbReference type="SAM" id="SignalP"/>
    </source>
</evidence>
<protein>
    <submittedName>
        <fullName evidence="4">Uncharacterized protein</fullName>
    </submittedName>
</protein>
<keyword evidence="2" id="KW-1133">Transmembrane helix</keyword>
<dbReference type="Proteomes" id="UP000030693">
    <property type="component" value="Unassembled WGS sequence"/>
</dbReference>
<dbReference type="AlphaFoldDB" id="A0A058Z3T9"/>
<keyword evidence="2" id="KW-0472">Membrane</keyword>
<dbReference type="EMBL" id="KB932209">
    <property type="protein sequence ID" value="KCV68192.1"/>
    <property type="molecule type" value="Genomic_DNA"/>
</dbReference>
<sequence length="526" mass="57834">MAPTSSRRWSMLAVLALLLLLATTSMAFNTDDESKPASSKGGSEKNDDPTSSASEKDLEKMLSDFKKDCAPGAVYTYKCTDECDKALAELQKKKLLDNDEQLKHLPSKAPAICACLDRGDELDALLVSLEEDNCYDPKNPHAVECSDEKDCPKRIEEFAQMQVKFNSECVTVSLYPPGDNTARDKQREEMETALLDMCNPCATKFADLEKLLTQIRDKGCDPTLEKHVCSPECINLTTQYQAETGALLREEICRPNMPGGCGIGGGMSEGKIYEHLLSDSFGLLMDRFNTLRAQCDPKCQAAYDRFYRSGVHVLARSKAGGRQCFTYDSFVGGKPGDKIDWRSKDITPAFAQLSGAAVACTEECLQMADDRILRRFFTMPSSCRIAAPRELYLNVRFSASSCTAPGGELYDKNKDKGLLGTNITANVVIVLSLFFSCVLASFCMVTGAVNYYRGYRGLDALPNIFYWKSLVQAARAAEAPAATAGSSTTNTTPDSTASTPPAGGRRPRRNNMNEDEEWLMFNDEAQ</sequence>
<feature type="transmembrane region" description="Helical" evidence="2">
    <location>
        <begin position="427"/>
        <end position="452"/>
    </location>
</feature>
<feature type="region of interest" description="Disordered" evidence="1">
    <location>
        <begin position="481"/>
        <end position="526"/>
    </location>
</feature>
<evidence type="ECO:0000256" key="1">
    <source>
        <dbReference type="SAM" id="MobiDB-lite"/>
    </source>
</evidence>
<feature type="compositionally biased region" description="Low complexity" evidence="1">
    <location>
        <begin position="481"/>
        <end position="504"/>
    </location>
</feature>
<keyword evidence="3" id="KW-0732">Signal</keyword>
<feature type="compositionally biased region" description="Basic and acidic residues" evidence="1">
    <location>
        <begin position="42"/>
        <end position="57"/>
    </location>
</feature>
<name>A0A058Z3T9_FONAL</name>